<evidence type="ECO:0000256" key="5">
    <source>
        <dbReference type="ARBA" id="ARBA00022801"/>
    </source>
</evidence>
<dbReference type="Gene3D" id="3.40.50.300">
    <property type="entry name" value="P-loop containing nucleotide triphosphate hydrolases"/>
    <property type="match status" value="1"/>
</dbReference>
<keyword evidence="4" id="KW-0545">Nucleotide biosynthesis</keyword>
<dbReference type="InterPro" id="IPR027417">
    <property type="entry name" value="P-loop_NTPase"/>
</dbReference>
<organism evidence="11 12">
    <name type="scientific">Coemansia interrupta</name>
    <dbReference type="NCBI Taxonomy" id="1126814"/>
    <lineage>
        <taxon>Eukaryota</taxon>
        <taxon>Fungi</taxon>
        <taxon>Fungi incertae sedis</taxon>
        <taxon>Zoopagomycota</taxon>
        <taxon>Kickxellomycotina</taxon>
        <taxon>Kickxellomycetes</taxon>
        <taxon>Kickxellales</taxon>
        <taxon>Kickxellaceae</taxon>
        <taxon>Coemansia</taxon>
    </lineage>
</organism>
<dbReference type="Pfam" id="PF00383">
    <property type="entry name" value="dCMP_cyt_deam_1"/>
    <property type="match status" value="1"/>
</dbReference>
<gene>
    <name evidence="11" type="primary">DCD1</name>
    <name evidence="11" type="ORF">GGI15_003338</name>
</gene>
<dbReference type="InterPro" id="IPR016192">
    <property type="entry name" value="APOBEC/CMP_deaminase_Zn-bd"/>
</dbReference>
<evidence type="ECO:0000256" key="2">
    <source>
        <dbReference type="ARBA" id="ARBA00006576"/>
    </source>
</evidence>
<dbReference type="PROSITE" id="PS51747">
    <property type="entry name" value="CYT_DCMP_DEAMINASES_2"/>
    <property type="match status" value="1"/>
</dbReference>
<keyword evidence="5 11" id="KW-0378">Hydrolase</keyword>
<dbReference type="OrthoDB" id="10063137at2759"/>
<dbReference type="InterPro" id="IPR015517">
    <property type="entry name" value="dCMP_deaminase-rel"/>
</dbReference>
<reference evidence="11" key="1">
    <citation type="submission" date="2022-07" db="EMBL/GenBank/DDBJ databases">
        <title>Phylogenomic reconstructions and comparative analyses of Kickxellomycotina fungi.</title>
        <authorList>
            <person name="Reynolds N.K."/>
            <person name="Stajich J.E."/>
            <person name="Barry K."/>
            <person name="Grigoriev I.V."/>
            <person name="Crous P."/>
            <person name="Smith M.E."/>
        </authorList>
    </citation>
    <scope>NUCLEOTIDE SEQUENCE</scope>
    <source>
        <strain evidence="11">BCRC 34489</strain>
    </source>
</reference>
<dbReference type="GO" id="GO:0005737">
    <property type="term" value="C:cytoplasm"/>
    <property type="evidence" value="ECO:0007669"/>
    <property type="project" value="TreeGrafter"/>
</dbReference>
<dbReference type="Proteomes" id="UP001140172">
    <property type="component" value="Unassembled WGS sequence"/>
</dbReference>
<dbReference type="PANTHER" id="PTHR11086">
    <property type="entry name" value="DEOXYCYTIDYLATE DEAMINASE-RELATED"/>
    <property type="match status" value="1"/>
</dbReference>
<proteinExistence type="inferred from homology"/>
<dbReference type="AlphaFoldDB" id="A0A9W8LIX4"/>
<evidence type="ECO:0000256" key="9">
    <source>
        <dbReference type="ARBA" id="ARBA00071582"/>
    </source>
</evidence>
<dbReference type="FunFam" id="3.40.140.10:FF:000035">
    <property type="entry name" value="dCMP deaminase"/>
    <property type="match status" value="1"/>
</dbReference>
<dbReference type="InterPro" id="IPR002125">
    <property type="entry name" value="CMP_dCMP_dom"/>
</dbReference>
<dbReference type="GO" id="GO:0004132">
    <property type="term" value="F:dCMP deaminase activity"/>
    <property type="evidence" value="ECO:0007669"/>
    <property type="project" value="UniProtKB-EC"/>
</dbReference>
<dbReference type="CDD" id="cd01286">
    <property type="entry name" value="deoxycytidylate_deaminase"/>
    <property type="match status" value="1"/>
</dbReference>
<evidence type="ECO:0000256" key="4">
    <source>
        <dbReference type="ARBA" id="ARBA00022727"/>
    </source>
</evidence>
<protein>
    <recommendedName>
        <fullName evidence="9">Deoxycytidylate deaminase</fullName>
        <ecNumber evidence="7">3.5.4.12</ecNumber>
    </recommendedName>
    <alternativeName>
        <fullName evidence="8">dCMP deaminase</fullName>
    </alternativeName>
</protein>
<evidence type="ECO:0000256" key="8">
    <source>
        <dbReference type="ARBA" id="ARBA00041763"/>
    </source>
</evidence>
<evidence type="ECO:0000259" key="10">
    <source>
        <dbReference type="PROSITE" id="PS51747"/>
    </source>
</evidence>
<dbReference type="InterPro" id="IPR035105">
    <property type="entry name" value="Deoxycytidylate_deaminase_dom"/>
</dbReference>
<feature type="domain" description="CMP/dCMP-type deaminase" evidence="10">
    <location>
        <begin position="271"/>
        <end position="411"/>
    </location>
</feature>
<evidence type="ECO:0000256" key="3">
    <source>
        <dbReference type="ARBA" id="ARBA00022723"/>
    </source>
</evidence>
<evidence type="ECO:0000256" key="1">
    <source>
        <dbReference type="ARBA" id="ARBA00001947"/>
    </source>
</evidence>
<comment type="caution">
    <text evidence="11">The sequence shown here is derived from an EMBL/GenBank/DDBJ whole genome shotgun (WGS) entry which is preliminary data.</text>
</comment>
<dbReference type="GO" id="GO:0008270">
    <property type="term" value="F:zinc ion binding"/>
    <property type="evidence" value="ECO:0007669"/>
    <property type="project" value="InterPro"/>
</dbReference>
<name>A0A9W8LIX4_9FUNG</name>
<dbReference type="SUPFAM" id="SSF53927">
    <property type="entry name" value="Cytidine deaminase-like"/>
    <property type="match status" value="1"/>
</dbReference>
<evidence type="ECO:0000313" key="11">
    <source>
        <dbReference type="EMBL" id="KAJ2781039.1"/>
    </source>
</evidence>
<keyword evidence="3" id="KW-0479">Metal-binding</keyword>
<evidence type="ECO:0000256" key="6">
    <source>
        <dbReference type="ARBA" id="ARBA00022833"/>
    </source>
</evidence>
<dbReference type="Gene3D" id="3.40.140.10">
    <property type="entry name" value="Cytidine Deaminase, domain 2"/>
    <property type="match status" value="1"/>
</dbReference>
<accession>A0A9W8LIX4</accession>
<comment type="similarity">
    <text evidence="2">Belongs to the cytidine and deoxycytidylate deaminase family.</text>
</comment>
<dbReference type="EC" id="3.5.4.12" evidence="7"/>
<evidence type="ECO:0000256" key="7">
    <source>
        <dbReference type="ARBA" id="ARBA00038938"/>
    </source>
</evidence>
<dbReference type="GO" id="GO:0009165">
    <property type="term" value="P:nucleotide biosynthetic process"/>
    <property type="evidence" value="ECO:0007669"/>
    <property type="project" value="UniProtKB-KW"/>
</dbReference>
<dbReference type="PROSITE" id="PS00903">
    <property type="entry name" value="CYT_DCMP_DEAMINASES_1"/>
    <property type="match status" value="1"/>
</dbReference>
<dbReference type="InterPro" id="IPR016193">
    <property type="entry name" value="Cytidine_deaminase-like"/>
</dbReference>
<sequence>MEANEVAIDYSTADAFGRNLAQFIKVYFAIIDTVMKTKGSKSSGKEEVANYLVRYRGFTRIHLAGLSKTKADTANNSSAEVTELTFKSAKKILEYITPRWRTNYVTTDVASPIDLYLLWKRPFVLVVGIDAPTGIRYRRYCAKLEASVEQQLSLEQFVDIDDSVMYTCESPPTGVRNVDNLSLGMAAAILTDNGEDPSAAAAAEVALRAESEPQPLLSPIIPNTSDAHELNLKRVLSSANVSIANTFPTREDLYQYLDRIDLTNGERIRPSWDTYFMLLSELASHRANCMKRKVGCILVKDNQIIATGYNGTPKGITNCNEGGCPRCNDGTPCGVSLDHCLCIHAEENALLEAGRGRVRNAEGVVLYCNTCPCLGCAKKIVQVGVKVVVYSKGYGMDKLTLKLFKEANIVVRQHTPPTLSMEIGSP</sequence>
<dbReference type="PANTHER" id="PTHR11086:SF18">
    <property type="entry name" value="DEOXYCYTIDYLATE DEAMINASE"/>
    <property type="match status" value="1"/>
</dbReference>
<dbReference type="EMBL" id="JANBUM010000224">
    <property type="protein sequence ID" value="KAJ2781039.1"/>
    <property type="molecule type" value="Genomic_DNA"/>
</dbReference>
<evidence type="ECO:0000313" key="12">
    <source>
        <dbReference type="Proteomes" id="UP001140172"/>
    </source>
</evidence>
<comment type="cofactor">
    <cofactor evidence="1">
        <name>Zn(2+)</name>
        <dbReference type="ChEBI" id="CHEBI:29105"/>
    </cofactor>
</comment>
<keyword evidence="6" id="KW-0862">Zinc</keyword>
<keyword evidence="12" id="KW-1185">Reference proteome</keyword>